<sequence length="95" mass="10484">MRCNITSDFGPSTNASADIYLMNLSNYTWVTQFENIPSPPAPPAPNSTYNTKLITIIIPVVGLAIIITGICIAIRVWRRCNPNPVNERLVEEPPS</sequence>
<organism evidence="2 3">
    <name type="scientific">Gigaspora rosea</name>
    <dbReference type="NCBI Taxonomy" id="44941"/>
    <lineage>
        <taxon>Eukaryota</taxon>
        <taxon>Fungi</taxon>
        <taxon>Fungi incertae sedis</taxon>
        <taxon>Mucoromycota</taxon>
        <taxon>Glomeromycotina</taxon>
        <taxon>Glomeromycetes</taxon>
        <taxon>Diversisporales</taxon>
        <taxon>Gigasporaceae</taxon>
        <taxon>Gigaspora</taxon>
    </lineage>
</organism>
<accession>A0A397VYL2</accession>
<comment type="caution">
    <text evidence="2">The sequence shown here is derived from an EMBL/GenBank/DDBJ whole genome shotgun (WGS) entry which is preliminary data.</text>
</comment>
<protein>
    <submittedName>
        <fullName evidence="2">Uncharacterized protein</fullName>
    </submittedName>
</protein>
<dbReference type="AlphaFoldDB" id="A0A397VYL2"/>
<evidence type="ECO:0000256" key="1">
    <source>
        <dbReference type="SAM" id="Phobius"/>
    </source>
</evidence>
<proteinExistence type="predicted"/>
<gene>
    <name evidence="2" type="ORF">C2G38_2163508</name>
</gene>
<dbReference type="Proteomes" id="UP000266673">
    <property type="component" value="Unassembled WGS sequence"/>
</dbReference>
<dbReference type="EMBL" id="QKWP01000137">
    <property type="protein sequence ID" value="RIB26417.1"/>
    <property type="molecule type" value="Genomic_DNA"/>
</dbReference>
<evidence type="ECO:0000313" key="3">
    <source>
        <dbReference type="Proteomes" id="UP000266673"/>
    </source>
</evidence>
<feature type="transmembrane region" description="Helical" evidence="1">
    <location>
        <begin position="53"/>
        <end position="74"/>
    </location>
</feature>
<keyword evidence="1" id="KW-0812">Transmembrane</keyword>
<keyword evidence="1" id="KW-0472">Membrane</keyword>
<evidence type="ECO:0000313" key="2">
    <source>
        <dbReference type="EMBL" id="RIB26417.1"/>
    </source>
</evidence>
<keyword evidence="1" id="KW-1133">Transmembrane helix</keyword>
<name>A0A397VYL2_9GLOM</name>
<keyword evidence="3" id="KW-1185">Reference proteome</keyword>
<reference evidence="2 3" key="1">
    <citation type="submission" date="2018-06" db="EMBL/GenBank/DDBJ databases">
        <title>Comparative genomics reveals the genomic features of Rhizophagus irregularis, R. cerebriforme, R. diaphanum and Gigaspora rosea, and their symbiotic lifestyle signature.</title>
        <authorList>
            <person name="Morin E."/>
            <person name="San Clemente H."/>
            <person name="Chen E.C.H."/>
            <person name="De La Providencia I."/>
            <person name="Hainaut M."/>
            <person name="Kuo A."/>
            <person name="Kohler A."/>
            <person name="Murat C."/>
            <person name="Tang N."/>
            <person name="Roy S."/>
            <person name="Loubradou J."/>
            <person name="Henrissat B."/>
            <person name="Grigoriev I.V."/>
            <person name="Corradi N."/>
            <person name="Roux C."/>
            <person name="Martin F.M."/>
        </authorList>
    </citation>
    <scope>NUCLEOTIDE SEQUENCE [LARGE SCALE GENOMIC DNA]</scope>
    <source>
        <strain evidence="2 3">DAOM 194757</strain>
    </source>
</reference>